<comment type="cofactor">
    <cofactor evidence="1">
        <name>L-ascorbate</name>
        <dbReference type="ChEBI" id="CHEBI:38290"/>
    </cofactor>
</comment>
<keyword evidence="5" id="KW-0408">Iron</keyword>
<dbReference type="AlphaFoldDB" id="B7G3M8"/>
<dbReference type="GO" id="GO:0005783">
    <property type="term" value="C:endoplasmic reticulum"/>
    <property type="evidence" value="ECO:0007669"/>
    <property type="project" value="TreeGrafter"/>
</dbReference>
<dbReference type="OrthoDB" id="69177at2759"/>
<gene>
    <name evidence="8" type="ORF">PHATRDRAFT_47513</name>
</gene>
<protein>
    <recommendedName>
        <fullName evidence="7">Fe2OG dioxygenase domain-containing protein</fullName>
    </recommendedName>
</protein>
<dbReference type="RefSeq" id="XP_002181641.1">
    <property type="nucleotide sequence ID" value="XM_002181605.1"/>
</dbReference>
<evidence type="ECO:0000259" key="7">
    <source>
        <dbReference type="PROSITE" id="PS51471"/>
    </source>
</evidence>
<proteinExistence type="predicted"/>
<evidence type="ECO:0000256" key="5">
    <source>
        <dbReference type="ARBA" id="ARBA00023004"/>
    </source>
</evidence>
<organism evidence="8 9">
    <name type="scientific">Phaeodactylum tricornutum (strain CCAP 1055/1)</name>
    <dbReference type="NCBI Taxonomy" id="556484"/>
    <lineage>
        <taxon>Eukaryota</taxon>
        <taxon>Sar</taxon>
        <taxon>Stramenopiles</taxon>
        <taxon>Ochrophyta</taxon>
        <taxon>Bacillariophyta</taxon>
        <taxon>Bacillariophyceae</taxon>
        <taxon>Bacillariophycidae</taxon>
        <taxon>Naviculales</taxon>
        <taxon>Phaeodactylaceae</taxon>
        <taxon>Phaeodactylum</taxon>
    </lineage>
</organism>
<dbReference type="eggNOG" id="ENOG502S2ZG">
    <property type="taxonomic scope" value="Eukaryota"/>
</dbReference>
<feature type="domain" description="Fe2OG dioxygenase" evidence="7">
    <location>
        <begin position="301"/>
        <end position="443"/>
    </location>
</feature>
<feature type="region of interest" description="Disordered" evidence="6">
    <location>
        <begin position="55"/>
        <end position="100"/>
    </location>
</feature>
<dbReference type="SMART" id="SM00702">
    <property type="entry name" value="P4Hc"/>
    <property type="match status" value="1"/>
</dbReference>
<dbReference type="Gene3D" id="3.40.50.150">
    <property type="entry name" value="Vaccinia Virus protein VP39"/>
    <property type="match status" value="1"/>
</dbReference>
<dbReference type="PROSITE" id="PS51471">
    <property type="entry name" value="FE2OG_OXY"/>
    <property type="match status" value="1"/>
</dbReference>
<evidence type="ECO:0000313" key="9">
    <source>
        <dbReference type="Proteomes" id="UP000000759"/>
    </source>
</evidence>
<dbReference type="GO" id="GO:0005506">
    <property type="term" value="F:iron ion binding"/>
    <property type="evidence" value="ECO:0007669"/>
    <property type="project" value="InterPro"/>
</dbReference>
<feature type="compositionally biased region" description="Polar residues" evidence="6">
    <location>
        <begin position="79"/>
        <end position="92"/>
    </location>
</feature>
<dbReference type="GO" id="GO:0004656">
    <property type="term" value="F:procollagen-proline 4-dioxygenase activity"/>
    <property type="evidence" value="ECO:0007669"/>
    <property type="project" value="TreeGrafter"/>
</dbReference>
<keyword evidence="4" id="KW-0560">Oxidoreductase</keyword>
<dbReference type="PANTHER" id="PTHR10869">
    <property type="entry name" value="PROLYL 4-HYDROXYLASE ALPHA SUBUNIT"/>
    <property type="match status" value="1"/>
</dbReference>
<dbReference type="HOGENOM" id="CLU_385659_0_0_1"/>
<dbReference type="GeneID" id="7202614"/>
<sequence>MPSRARTCRLGRVFVFVAMTRLVSVGDGFVLPVTTWATPHRITAASLPALLLHRRRRQQQTQRQQQRLPSPLSLVPPGTQASDESHTTIQPMDSTVTSTSTDVVPTVDDVHNCQHDWVAEDTPFFGSVYRIRLPGQEASGNDDSPNNSVNKEPNDDSFLGAMEVPTFAATGSPNRNKSSNNNYRFPVTHTTPRARGLEGVLRHGPAFCLDHVLSPQECRDIIQVCEQQLGFGSYQAGKNHHGAIQIVVPPAIATRIGQTLGRHIDIDQVEERRREMESQPPTTDTNDLHGKVPQLEDVRLTYAGLNRRWRVYRYSPGGTETFAPHIDAGFPPSGLSADGAQLVWDDSADDATVISRLTVLFYLNDNFTGGATNFYAPCASNEGPSPLVASVRPVAGSCLVFPQGVGEDAVEYARQSWCLHEGSPVLAGAPKYVVRSDLLFSEERTPLPSLDDRLFRYDEVVRDTFLPQSPVWNRNFLAHVQPLYNPHMGVENMGPLLYSFVRFVKARNVVEIGAGYTSLWILQALRDNDEEVQRIQALQRAGQCKLLNWPWTVVDYVEDYNAILDDHHRESSLLCVDNCEHQKETATGATAIAKSLGLDAYLRLWKQDAFELRLNSSSIDVLWCDFGVGARTKEFVEASWDSLRPGGFLLCHSTLTNRQTRSWLEAVRARQGADVTGLPPDEYVEVSLLEPHKQYQNSITILQKRDRYTEPLYSLKA</sequence>
<evidence type="ECO:0000256" key="3">
    <source>
        <dbReference type="ARBA" id="ARBA00022964"/>
    </source>
</evidence>
<evidence type="ECO:0000256" key="2">
    <source>
        <dbReference type="ARBA" id="ARBA00022723"/>
    </source>
</evidence>
<dbReference type="InParanoid" id="B7G3M8"/>
<dbReference type="PANTHER" id="PTHR10869:SF226">
    <property type="entry name" value="PROLYL 4-HYDROXYLASE ALPHA SUBUNIT DOMAIN-CONTAINING PROTEIN"/>
    <property type="match status" value="1"/>
</dbReference>
<dbReference type="InterPro" id="IPR045054">
    <property type="entry name" value="P4HA-like"/>
</dbReference>
<accession>B7G3M8</accession>
<dbReference type="InterPro" id="IPR029063">
    <property type="entry name" value="SAM-dependent_MTases_sf"/>
</dbReference>
<name>B7G3M8_PHATC</name>
<dbReference type="OMA" id="PHIDAGF"/>
<dbReference type="InterPro" id="IPR006620">
    <property type="entry name" value="Pro_4_hyd_alph"/>
</dbReference>
<dbReference type="Proteomes" id="UP000000759">
    <property type="component" value="Chromosome 13"/>
</dbReference>
<feature type="compositionally biased region" description="Low complexity" evidence="6">
    <location>
        <begin position="59"/>
        <end position="73"/>
    </location>
</feature>
<keyword evidence="9" id="KW-1185">Reference proteome</keyword>
<dbReference type="PaxDb" id="2850-Phatr47513"/>
<feature type="compositionally biased region" description="Polar residues" evidence="6">
    <location>
        <begin position="138"/>
        <end position="151"/>
    </location>
</feature>
<dbReference type="InterPro" id="IPR005123">
    <property type="entry name" value="Oxoglu/Fe-dep_dioxygenase_dom"/>
</dbReference>
<evidence type="ECO:0000256" key="1">
    <source>
        <dbReference type="ARBA" id="ARBA00001961"/>
    </source>
</evidence>
<dbReference type="Gene3D" id="2.60.120.620">
    <property type="entry name" value="q2cbj1_9rhob like domain"/>
    <property type="match status" value="1"/>
</dbReference>
<reference evidence="9" key="2">
    <citation type="submission" date="2008-08" db="EMBL/GenBank/DDBJ databases">
        <authorList>
            <consortium name="Diatom Consortium"/>
            <person name="Grigoriev I."/>
            <person name="Grimwood J."/>
            <person name="Kuo A."/>
            <person name="Otillar R.P."/>
            <person name="Salamov A."/>
            <person name="Detter J.C."/>
            <person name="Lindquist E."/>
            <person name="Shapiro H."/>
            <person name="Lucas S."/>
            <person name="Glavina del Rio T."/>
            <person name="Pitluck S."/>
            <person name="Rokhsar D."/>
            <person name="Bowler C."/>
        </authorList>
    </citation>
    <scope>GENOME REANNOTATION</scope>
    <source>
        <strain evidence="9">CCAP 1055/1</strain>
    </source>
</reference>
<feature type="region of interest" description="Disordered" evidence="6">
    <location>
        <begin position="135"/>
        <end position="158"/>
    </location>
</feature>
<evidence type="ECO:0000313" key="8">
    <source>
        <dbReference type="EMBL" id="EEC46855.1"/>
    </source>
</evidence>
<evidence type="ECO:0000256" key="6">
    <source>
        <dbReference type="SAM" id="MobiDB-lite"/>
    </source>
</evidence>
<keyword evidence="3" id="KW-0223">Dioxygenase</keyword>
<reference evidence="8 9" key="1">
    <citation type="journal article" date="2008" name="Nature">
        <title>The Phaeodactylum genome reveals the evolutionary history of diatom genomes.</title>
        <authorList>
            <person name="Bowler C."/>
            <person name="Allen A.E."/>
            <person name="Badger J.H."/>
            <person name="Grimwood J."/>
            <person name="Jabbari K."/>
            <person name="Kuo A."/>
            <person name="Maheswari U."/>
            <person name="Martens C."/>
            <person name="Maumus F."/>
            <person name="Otillar R.P."/>
            <person name="Rayko E."/>
            <person name="Salamov A."/>
            <person name="Vandepoele K."/>
            <person name="Beszteri B."/>
            <person name="Gruber A."/>
            <person name="Heijde M."/>
            <person name="Katinka M."/>
            <person name="Mock T."/>
            <person name="Valentin K."/>
            <person name="Verret F."/>
            <person name="Berges J.A."/>
            <person name="Brownlee C."/>
            <person name="Cadoret J.P."/>
            <person name="Chiovitti A."/>
            <person name="Choi C.J."/>
            <person name="Coesel S."/>
            <person name="De Martino A."/>
            <person name="Detter J.C."/>
            <person name="Durkin C."/>
            <person name="Falciatore A."/>
            <person name="Fournet J."/>
            <person name="Haruta M."/>
            <person name="Huysman M.J."/>
            <person name="Jenkins B.D."/>
            <person name="Jiroutova K."/>
            <person name="Jorgensen R.E."/>
            <person name="Joubert Y."/>
            <person name="Kaplan A."/>
            <person name="Kroger N."/>
            <person name="Kroth P.G."/>
            <person name="La Roche J."/>
            <person name="Lindquist E."/>
            <person name="Lommer M."/>
            <person name="Martin-Jezequel V."/>
            <person name="Lopez P.J."/>
            <person name="Lucas S."/>
            <person name="Mangogna M."/>
            <person name="McGinnis K."/>
            <person name="Medlin L.K."/>
            <person name="Montsant A."/>
            <person name="Oudot-Le Secq M.P."/>
            <person name="Napoli C."/>
            <person name="Obornik M."/>
            <person name="Parker M.S."/>
            <person name="Petit J.L."/>
            <person name="Porcel B.M."/>
            <person name="Poulsen N."/>
            <person name="Robison M."/>
            <person name="Rychlewski L."/>
            <person name="Rynearson T.A."/>
            <person name="Schmutz J."/>
            <person name="Shapiro H."/>
            <person name="Siaut M."/>
            <person name="Stanley M."/>
            <person name="Sussman M.R."/>
            <person name="Taylor A.R."/>
            <person name="Vardi A."/>
            <person name="von Dassow P."/>
            <person name="Vyverman W."/>
            <person name="Willis A."/>
            <person name="Wyrwicz L.S."/>
            <person name="Rokhsar D.S."/>
            <person name="Weissenbach J."/>
            <person name="Armbrust E.V."/>
            <person name="Green B.R."/>
            <person name="Van de Peer Y."/>
            <person name="Grigoriev I.V."/>
        </authorList>
    </citation>
    <scope>NUCLEOTIDE SEQUENCE [LARGE SCALE GENOMIC DNA]</scope>
    <source>
        <strain evidence="8 9">CCAP 1055/1</strain>
    </source>
</reference>
<dbReference type="GO" id="GO:0031418">
    <property type="term" value="F:L-ascorbic acid binding"/>
    <property type="evidence" value="ECO:0007669"/>
    <property type="project" value="InterPro"/>
</dbReference>
<dbReference type="EMBL" id="CM000615">
    <property type="protein sequence ID" value="EEC46855.1"/>
    <property type="molecule type" value="Genomic_DNA"/>
</dbReference>
<keyword evidence="2" id="KW-0479">Metal-binding</keyword>
<dbReference type="SUPFAM" id="SSF53335">
    <property type="entry name" value="S-adenosyl-L-methionine-dependent methyltransferases"/>
    <property type="match status" value="1"/>
</dbReference>
<evidence type="ECO:0000256" key="4">
    <source>
        <dbReference type="ARBA" id="ARBA00023002"/>
    </source>
</evidence>
<dbReference type="KEGG" id="pti:PHATRDRAFT_47513"/>
<dbReference type="Pfam" id="PF13578">
    <property type="entry name" value="Methyltransf_24"/>
    <property type="match status" value="1"/>
</dbReference>